<comment type="caution">
    <text evidence="2">The sequence shown here is derived from an EMBL/GenBank/DDBJ whole genome shotgun (WGS) entry which is preliminary data.</text>
</comment>
<dbReference type="OrthoDB" id="58809at2"/>
<feature type="domain" description="LysM" evidence="1">
    <location>
        <begin position="56"/>
        <end position="95"/>
    </location>
</feature>
<name>A0A0A0DD68_9PROT</name>
<evidence type="ECO:0000313" key="3">
    <source>
        <dbReference type="Proteomes" id="UP000029995"/>
    </source>
</evidence>
<dbReference type="AlphaFoldDB" id="A0A0A0DD68"/>
<protein>
    <recommendedName>
        <fullName evidence="1">LysM domain-containing protein</fullName>
    </recommendedName>
</protein>
<dbReference type="RefSeq" id="WP_034830331.1">
    <property type="nucleotide sequence ID" value="NZ_JANX01000001.1"/>
</dbReference>
<dbReference type="Pfam" id="PF01476">
    <property type="entry name" value="LysM"/>
    <property type="match status" value="1"/>
</dbReference>
<sequence length="229" mass="24665">MAIEVDKDGRMVKVENGVTTYVPTADQAQWAAAVKQAMQRNGITDASNLRFMVAEKGDSQWSMAQQIGSPWGEMVDFNRFKDDDLIDIGEVVVAPAPTPEAAAALGPKGRDAFAQSIESRSNEAANADSGTAGQKWDAVNGDIKTYLNSLSGDDFIQGAFDLIGYKDFTEDTAYTRTLVIDNVLGSLGNDKGAQQQMVDQLLAQKWPDNADAIKNDVTKAAQERGLKVG</sequence>
<dbReference type="Proteomes" id="UP000029995">
    <property type="component" value="Unassembled WGS sequence"/>
</dbReference>
<dbReference type="InterPro" id="IPR036779">
    <property type="entry name" value="LysM_dom_sf"/>
</dbReference>
<proteinExistence type="predicted"/>
<organism evidence="2 3">
    <name type="scientific">Inquilinus limosus MP06</name>
    <dbReference type="NCBI Taxonomy" id="1398085"/>
    <lineage>
        <taxon>Bacteria</taxon>
        <taxon>Pseudomonadati</taxon>
        <taxon>Pseudomonadota</taxon>
        <taxon>Alphaproteobacteria</taxon>
        <taxon>Rhodospirillales</taxon>
        <taxon>Rhodospirillaceae</taxon>
        <taxon>Inquilinus</taxon>
    </lineage>
</organism>
<gene>
    <name evidence="2" type="ORF">P409_00020</name>
</gene>
<dbReference type="Gene3D" id="3.10.350.10">
    <property type="entry name" value="LysM domain"/>
    <property type="match status" value="1"/>
</dbReference>
<dbReference type="EMBL" id="JANX01000001">
    <property type="protein sequence ID" value="KGM36079.1"/>
    <property type="molecule type" value="Genomic_DNA"/>
</dbReference>
<evidence type="ECO:0000313" key="2">
    <source>
        <dbReference type="EMBL" id="KGM36079.1"/>
    </source>
</evidence>
<accession>A0A0A0DD68</accession>
<dbReference type="InterPro" id="IPR018392">
    <property type="entry name" value="LysM"/>
</dbReference>
<evidence type="ECO:0000259" key="1">
    <source>
        <dbReference type="Pfam" id="PF01476"/>
    </source>
</evidence>
<reference evidence="2 3" key="1">
    <citation type="submission" date="2014-01" db="EMBL/GenBank/DDBJ databases">
        <title>Genome sequence determination for a cystic fibrosis isolate, Inquilinus limosus.</title>
        <authorList>
            <person name="Pino M."/>
            <person name="Di Conza J."/>
            <person name="Gutkind G."/>
        </authorList>
    </citation>
    <scope>NUCLEOTIDE SEQUENCE [LARGE SCALE GENOMIC DNA]</scope>
    <source>
        <strain evidence="2 3">MP06</strain>
    </source>
</reference>